<evidence type="ECO:0000256" key="1">
    <source>
        <dbReference type="SAM" id="MobiDB-lite"/>
    </source>
</evidence>
<feature type="compositionally biased region" description="Polar residues" evidence="1">
    <location>
        <begin position="173"/>
        <end position="186"/>
    </location>
</feature>
<reference evidence="3" key="1">
    <citation type="journal article" date="2017" name="Plant J.">
        <title>The pomegranate (Punica granatum L.) genome and the genomics of punicalagin biosynthesis.</title>
        <authorList>
            <person name="Qin G."/>
            <person name="Xu C."/>
            <person name="Ming R."/>
            <person name="Tang H."/>
            <person name="Guyot R."/>
            <person name="Kramer E.M."/>
            <person name="Hu Y."/>
            <person name="Yi X."/>
            <person name="Qi Y."/>
            <person name="Xu X."/>
            <person name="Gao Z."/>
            <person name="Pan H."/>
            <person name="Jian J."/>
            <person name="Tian Y."/>
            <person name="Yue Z."/>
            <person name="Xu Y."/>
        </authorList>
    </citation>
    <scope>NUCLEOTIDE SEQUENCE [LARGE SCALE GENOMIC DNA]</scope>
    <source>
        <strain evidence="3">cv. Dabenzi</strain>
    </source>
</reference>
<gene>
    <name evidence="2" type="ORF">CDL15_Pgr008695</name>
</gene>
<proteinExistence type="predicted"/>
<dbReference type="Proteomes" id="UP000197138">
    <property type="component" value="Unassembled WGS sequence"/>
</dbReference>
<sequence length="186" mass="20394">MDCSAKIVNRFLEAQVYSPFGCSAQLDQFIEFTVSKRANPGNLPARDLRVVKWQVVTPSHVRPSRIPEKVDTPKPRCIGLAHACPDEIKFGCAQLGDSTGDVITTGVTPLPDSSTSQDGGRRSRRRFRRSQPFGPNPLSTTADTCSATSYSCRRTPGVFRHPSDASPAPGTFRDTSATDLTNFRRH</sequence>
<evidence type="ECO:0000313" key="2">
    <source>
        <dbReference type="EMBL" id="OWM70406.1"/>
    </source>
</evidence>
<comment type="caution">
    <text evidence="2">The sequence shown here is derived from an EMBL/GenBank/DDBJ whole genome shotgun (WGS) entry which is preliminary data.</text>
</comment>
<feature type="region of interest" description="Disordered" evidence="1">
    <location>
        <begin position="103"/>
        <end position="186"/>
    </location>
</feature>
<evidence type="ECO:0000313" key="3">
    <source>
        <dbReference type="Proteomes" id="UP000197138"/>
    </source>
</evidence>
<dbReference type="AlphaFoldDB" id="A0A218WCL4"/>
<name>A0A218WCL4_PUNGR</name>
<protein>
    <submittedName>
        <fullName evidence="2">Uncharacterized protein</fullName>
    </submittedName>
</protein>
<accession>A0A218WCL4</accession>
<feature type="compositionally biased region" description="Polar residues" evidence="1">
    <location>
        <begin position="137"/>
        <end position="152"/>
    </location>
</feature>
<dbReference type="EMBL" id="MTKT01004622">
    <property type="protein sequence ID" value="OWM70406.1"/>
    <property type="molecule type" value="Genomic_DNA"/>
</dbReference>
<organism evidence="2 3">
    <name type="scientific">Punica granatum</name>
    <name type="common">Pomegranate</name>
    <dbReference type="NCBI Taxonomy" id="22663"/>
    <lineage>
        <taxon>Eukaryota</taxon>
        <taxon>Viridiplantae</taxon>
        <taxon>Streptophyta</taxon>
        <taxon>Embryophyta</taxon>
        <taxon>Tracheophyta</taxon>
        <taxon>Spermatophyta</taxon>
        <taxon>Magnoliopsida</taxon>
        <taxon>eudicotyledons</taxon>
        <taxon>Gunneridae</taxon>
        <taxon>Pentapetalae</taxon>
        <taxon>rosids</taxon>
        <taxon>malvids</taxon>
        <taxon>Myrtales</taxon>
        <taxon>Lythraceae</taxon>
        <taxon>Punica</taxon>
    </lineage>
</organism>